<dbReference type="AlphaFoldDB" id="A0A540WRF6"/>
<name>A0A540WRF6_9BACT</name>
<feature type="chain" id="PRO_5022240359" evidence="3">
    <location>
        <begin position="25"/>
        <end position="253"/>
    </location>
</feature>
<sequence length="253" mass="25530">MRFSRALSAWLVVLLLSSTGSARGQPVPQEDEPAQRPAPELSPPPLVPVSPGDSTSRDDQGDDDTQATPTPPAGTEVTEEARPSRKAAVEDPVPRVAVEFVGGTAGGIAGGAVGLVVGYLLGAPTVGCDECQVVSLVGGLTGVVIGIPAGTWAGGRLMDGKGTLLATVGGSLVGWGGALLGSLILGANDDDKALAALLLLLPVAGATTGYELSHQSQRPVTTPAQTRHDSGVRLLPVAGMTEHGPRLGLMGRF</sequence>
<dbReference type="Proteomes" id="UP000315369">
    <property type="component" value="Unassembled WGS sequence"/>
</dbReference>
<keyword evidence="5" id="KW-1185">Reference proteome</keyword>
<dbReference type="OrthoDB" id="5383114at2"/>
<keyword evidence="2" id="KW-0472">Membrane</keyword>
<feature type="transmembrane region" description="Helical" evidence="2">
    <location>
        <begin position="133"/>
        <end position="152"/>
    </location>
</feature>
<feature type="compositionally biased region" description="Basic and acidic residues" evidence="1">
    <location>
        <begin position="79"/>
        <end position="90"/>
    </location>
</feature>
<keyword evidence="2" id="KW-0812">Transmembrane</keyword>
<gene>
    <name evidence="4" type="ORF">FJV41_33455</name>
</gene>
<accession>A0A540WRF6</accession>
<evidence type="ECO:0000313" key="5">
    <source>
        <dbReference type="Proteomes" id="UP000315369"/>
    </source>
</evidence>
<evidence type="ECO:0000256" key="3">
    <source>
        <dbReference type="SAM" id="SignalP"/>
    </source>
</evidence>
<organism evidence="4 5">
    <name type="scientific">Myxococcus llanfairpwllgwyngyllgogerychwyrndrobwllllantysiliogogogochensis</name>
    <dbReference type="NCBI Taxonomy" id="2590453"/>
    <lineage>
        <taxon>Bacteria</taxon>
        <taxon>Pseudomonadati</taxon>
        <taxon>Myxococcota</taxon>
        <taxon>Myxococcia</taxon>
        <taxon>Myxococcales</taxon>
        <taxon>Cystobacterineae</taxon>
        <taxon>Myxococcaceae</taxon>
        <taxon>Myxococcus</taxon>
    </lineage>
</organism>
<keyword evidence="3" id="KW-0732">Signal</keyword>
<feature type="transmembrane region" description="Helical" evidence="2">
    <location>
        <begin position="193"/>
        <end position="212"/>
    </location>
</feature>
<dbReference type="RefSeq" id="WP_141646658.1">
    <property type="nucleotide sequence ID" value="NZ_VIFM01000180.1"/>
</dbReference>
<proteinExistence type="predicted"/>
<protein>
    <submittedName>
        <fullName evidence="4">GlsB/YeaQ/YmgE family stress response membrane protein</fullName>
    </submittedName>
</protein>
<dbReference type="EMBL" id="VIFM01000180">
    <property type="protein sequence ID" value="TQF11580.1"/>
    <property type="molecule type" value="Genomic_DNA"/>
</dbReference>
<evidence type="ECO:0000313" key="4">
    <source>
        <dbReference type="EMBL" id="TQF11580.1"/>
    </source>
</evidence>
<feature type="region of interest" description="Disordered" evidence="1">
    <location>
        <begin position="20"/>
        <end position="90"/>
    </location>
</feature>
<evidence type="ECO:0000256" key="2">
    <source>
        <dbReference type="SAM" id="Phobius"/>
    </source>
</evidence>
<comment type="caution">
    <text evidence="4">The sequence shown here is derived from an EMBL/GenBank/DDBJ whole genome shotgun (WGS) entry which is preliminary data.</text>
</comment>
<feature type="signal peptide" evidence="3">
    <location>
        <begin position="1"/>
        <end position="24"/>
    </location>
</feature>
<feature type="transmembrane region" description="Helical" evidence="2">
    <location>
        <begin position="164"/>
        <end position="187"/>
    </location>
</feature>
<keyword evidence="2" id="KW-1133">Transmembrane helix</keyword>
<reference evidence="4 5" key="1">
    <citation type="submission" date="2019-06" db="EMBL/GenBank/DDBJ databases">
        <authorList>
            <person name="Livingstone P."/>
            <person name="Whitworth D."/>
        </authorList>
    </citation>
    <scope>NUCLEOTIDE SEQUENCE [LARGE SCALE GENOMIC DNA]</scope>
    <source>
        <strain evidence="4 5">AM401</strain>
    </source>
</reference>
<evidence type="ECO:0000256" key="1">
    <source>
        <dbReference type="SAM" id="MobiDB-lite"/>
    </source>
</evidence>